<keyword evidence="1" id="KW-0678">Repressor</keyword>
<feature type="domain" description="HTH tetR-type" evidence="6">
    <location>
        <begin position="8"/>
        <end position="68"/>
    </location>
</feature>
<evidence type="ECO:0000256" key="5">
    <source>
        <dbReference type="PROSITE-ProRule" id="PRU00335"/>
    </source>
</evidence>
<dbReference type="InterPro" id="IPR050109">
    <property type="entry name" value="HTH-type_TetR-like_transc_reg"/>
</dbReference>
<proteinExistence type="predicted"/>
<dbReference type="PROSITE" id="PS50977">
    <property type="entry name" value="HTH_TETR_2"/>
    <property type="match status" value="1"/>
</dbReference>
<dbReference type="EMBL" id="PXVD01000022">
    <property type="protein sequence ID" value="MDJ1372256.1"/>
    <property type="molecule type" value="Genomic_DNA"/>
</dbReference>
<dbReference type="InterPro" id="IPR009057">
    <property type="entry name" value="Homeodomain-like_sf"/>
</dbReference>
<dbReference type="RefSeq" id="WP_026937492.1">
    <property type="nucleotide sequence ID" value="NZ_CP028426.1"/>
</dbReference>
<dbReference type="InterPro" id="IPR036271">
    <property type="entry name" value="Tet_transcr_reg_TetR-rel_C_sf"/>
</dbReference>
<evidence type="ECO:0000256" key="1">
    <source>
        <dbReference type="ARBA" id="ARBA00022491"/>
    </source>
</evidence>
<comment type="caution">
    <text evidence="7">The sequence shown here is derived from an EMBL/GenBank/DDBJ whole genome shotgun (WGS) entry which is preliminary data.</text>
</comment>
<dbReference type="PANTHER" id="PTHR30055:SF226">
    <property type="entry name" value="HTH-TYPE TRANSCRIPTIONAL REGULATOR PKSA"/>
    <property type="match status" value="1"/>
</dbReference>
<evidence type="ECO:0000256" key="2">
    <source>
        <dbReference type="ARBA" id="ARBA00023015"/>
    </source>
</evidence>
<protein>
    <submittedName>
        <fullName evidence="7">TetR/AcrR family transcriptional regulator</fullName>
    </submittedName>
</protein>
<name>A0ABT7CCA2_9MICO</name>
<keyword evidence="2" id="KW-0805">Transcription regulation</keyword>
<feature type="DNA-binding region" description="H-T-H motif" evidence="5">
    <location>
        <begin position="31"/>
        <end position="50"/>
    </location>
</feature>
<accession>A0ABT7CCA2</accession>
<reference evidence="7" key="1">
    <citation type="submission" date="2018-03" db="EMBL/GenBank/DDBJ databases">
        <authorList>
            <person name="Nunes O.C."/>
            <person name="Lopes A.R."/>
            <person name="Froufe H."/>
            <person name="Munoz-Merida A."/>
            <person name="Barroso C."/>
            <person name="Egas C."/>
        </authorList>
    </citation>
    <scope>NUCLEOTIDE SEQUENCE</scope>
    <source>
        <strain evidence="7">ON4</strain>
    </source>
</reference>
<keyword evidence="8" id="KW-1185">Reference proteome</keyword>
<keyword evidence="3 5" id="KW-0238">DNA-binding</keyword>
<evidence type="ECO:0000313" key="7">
    <source>
        <dbReference type="EMBL" id="MDJ1372256.1"/>
    </source>
</evidence>
<sequence length="212" mass="23862">MARTVDREQRRLEILEGFHQYVGRVGLHGATSRGLAREMGMAAGSLWNYFENFDELIVEAYRSSFEPLEARLSVHDAEPGLDGLARAVSEMLPMTEFTQEEGDLSVAFMGNMGRHPELYAIQARIERVMADHIRLHLEAAQRDGDLKPEADVARLTEVLLVVVIGLQMQWVVPGSHNRTPEAQWRVLSDTMRPWLADGVEVLESPPDLSDAR</sequence>
<evidence type="ECO:0000259" key="6">
    <source>
        <dbReference type="PROSITE" id="PS50977"/>
    </source>
</evidence>
<dbReference type="SUPFAM" id="SSF46689">
    <property type="entry name" value="Homeodomain-like"/>
    <property type="match status" value="1"/>
</dbReference>
<dbReference type="InterPro" id="IPR039538">
    <property type="entry name" value="BetI_C"/>
</dbReference>
<dbReference type="PANTHER" id="PTHR30055">
    <property type="entry name" value="HTH-TYPE TRANSCRIPTIONAL REGULATOR RUTR"/>
    <property type="match status" value="1"/>
</dbReference>
<keyword evidence="4" id="KW-0804">Transcription</keyword>
<reference evidence="7" key="2">
    <citation type="journal article" date="2022" name="Sci. Rep.">
        <title>In silico prediction of the enzymes involved in the degradation of the herbicide molinate by Gulosibacter molinativorax ON4T.</title>
        <authorList>
            <person name="Lopes A.R."/>
            <person name="Bunin E."/>
            <person name="Viana A.T."/>
            <person name="Froufe H."/>
            <person name="Munoz-Merida A."/>
            <person name="Pinho D."/>
            <person name="Figueiredo J."/>
            <person name="Barroso C."/>
            <person name="Vaz-Moreira I."/>
            <person name="Bellanger X."/>
            <person name="Egas C."/>
            <person name="Nunes O.C."/>
        </authorList>
    </citation>
    <scope>NUCLEOTIDE SEQUENCE</scope>
    <source>
        <strain evidence="7">ON4</strain>
    </source>
</reference>
<organism evidence="7 8">
    <name type="scientific">Gulosibacter molinativorax</name>
    <dbReference type="NCBI Taxonomy" id="256821"/>
    <lineage>
        <taxon>Bacteria</taxon>
        <taxon>Bacillati</taxon>
        <taxon>Actinomycetota</taxon>
        <taxon>Actinomycetes</taxon>
        <taxon>Micrococcales</taxon>
        <taxon>Microbacteriaceae</taxon>
        <taxon>Gulosibacter</taxon>
    </lineage>
</organism>
<evidence type="ECO:0000256" key="4">
    <source>
        <dbReference type="ARBA" id="ARBA00023163"/>
    </source>
</evidence>
<dbReference type="Pfam" id="PF13977">
    <property type="entry name" value="TetR_C_6"/>
    <property type="match status" value="1"/>
</dbReference>
<evidence type="ECO:0000313" key="8">
    <source>
        <dbReference type="Proteomes" id="UP001170379"/>
    </source>
</evidence>
<evidence type="ECO:0000256" key="3">
    <source>
        <dbReference type="ARBA" id="ARBA00023125"/>
    </source>
</evidence>
<gene>
    <name evidence="7" type="ORF">C7K25_12900</name>
</gene>
<dbReference type="SUPFAM" id="SSF48498">
    <property type="entry name" value="Tetracyclin repressor-like, C-terminal domain"/>
    <property type="match status" value="1"/>
</dbReference>
<dbReference type="Proteomes" id="UP001170379">
    <property type="component" value="Unassembled WGS sequence"/>
</dbReference>
<dbReference type="Gene3D" id="1.10.357.10">
    <property type="entry name" value="Tetracycline Repressor, domain 2"/>
    <property type="match status" value="1"/>
</dbReference>
<dbReference type="InterPro" id="IPR001647">
    <property type="entry name" value="HTH_TetR"/>
</dbReference>